<evidence type="ECO:0000313" key="4">
    <source>
        <dbReference type="Proteomes" id="UP001141327"/>
    </source>
</evidence>
<feature type="compositionally biased region" description="Basic residues" evidence="2">
    <location>
        <begin position="343"/>
        <end position="353"/>
    </location>
</feature>
<comment type="caution">
    <text evidence="3">The sequence shown here is derived from an EMBL/GenBank/DDBJ whole genome shotgun (WGS) entry which is preliminary data.</text>
</comment>
<feature type="region of interest" description="Disordered" evidence="2">
    <location>
        <begin position="243"/>
        <end position="298"/>
    </location>
</feature>
<evidence type="ECO:0000256" key="1">
    <source>
        <dbReference type="ARBA" id="ARBA00022581"/>
    </source>
</evidence>
<gene>
    <name evidence="3" type="ORF">PAPYR_3507</name>
</gene>
<feature type="compositionally biased region" description="Basic and acidic residues" evidence="2">
    <location>
        <begin position="275"/>
        <end position="284"/>
    </location>
</feature>
<feature type="compositionally biased region" description="Pro residues" evidence="2">
    <location>
        <begin position="429"/>
        <end position="438"/>
    </location>
</feature>
<dbReference type="EMBL" id="JAPMOS010000013">
    <property type="protein sequence ID" value="KAJ4460460.1"/>
    <property type="molecule type" value="Genomic_DNA"/>
</dbReference>
<dbReference type="Proteomes" id="UP001141327">
    <property type="component" value="Unassembled WGS sequence"/>
</dbReference>
<feature type="compositionally biased region" description="Low complexity" evidence="2">
    <location>
        <begin position="251"/>
        <end position="268"/>
    </location>
</feature>
<feature type="compositionally biased region" description="Pro residues" evidence="2">
    <location>
        <begin position="947"/>
        <end position="956"/>
    </location>
</feature>
<feature type="compositionally biased region" description="Basic and acidic residues" evidence="2">
    <location>
        <begin position="354"/>
        <end position="369"/>
    </location>
</feature>
<feature type="region of interest" description="Disordered" evidence="2">
    <location>
        <begin position="866"/>
        <end position="972"/>
    </location>
</feature>
<dbReference type="PANTHER" id="PTHR13037:SF24">
    <property type="entry name" value="POLYCOMB PROTEIN PCL-RELATED"/>
    <property type="match status" value="1"/>
</dbReference>
<feature type="compositionally biased region" description="Low complexity" evidence="2">
    <location>
        <begin position="897"/>
        <end position="908"/>
    </location>
</feature>
<name>A0ABQ8USF1_9EUKA</name>
<sequence length="972" mass="102383">MSAEIQPLLDDVIQVIFRSTPISRHLADSISRNVRMHLREVLHKTLPDLPSPVEESLFPQTSLYSERITCSTPPKGGGVVLECTIEIENIPPPSPSMPPARQSIFPRISQTLHGHELRYQGVVFTCTVVPAHDLGQYFTRCREHWVAAGCRAAVPSRAARPVPVPIVFTLGLAKDPAPAPAPAPAGASGNRMGLKGSTIRAASPRPAGGLHVGREAKAPMPTEAQLDEEALRLEGTVSFLPPWPVPPGALPPAADAAPTEAPKAAGPGTLSAAVERPKGPDRPGRSMPPHAALPRDQEIDEVTDGEQALLRGHSPVRTSDSEPTSDADWPPVAEEAERDGRHPSRRGHRRYHSRHQEHPERQEHQHDSRSLSCRPSAPAAEKAGALPSSSPSPPDDAGQGGGQPSQEGAGCLVIDLAATAPGDGDPAADVPPPPPPSPHSRHHHRGHRESHHGHRESHHGHGHDHKHGQAHSSHSHGPRQGHGTGHGKGHGTGHGTGHGKGHGKGNSRSFSRGGRGAAEAGPNPNPNPSPLAGSSAGCPLAARAAPREVARPDPDAVRAFFERFGPVRRLVISLSRAHPLHPARLQAIEAPHAPTARSIRGAAGGSTAGVGPIGLGVGAAGEEGDEEEGLHFDVAVQWAGHEGLQAAWRHLSGRVLCRGAQRALGRIEVLVDTGLYFAPAMARYRARALGAQAALVSQRVEQLQRARHRQQRAQRLALRRARKPLKAAERSLMRVEDARAAALRQPSPAPLSPAQPSLQVVPPPGAWLGIGSITGWASDQPSTSPGARDDVLSLPQAERERLLAVAEGLLMEAEEAAGRRLAAWEAQERALEALERDLMHDEDAASAALEAHLREALLLKLRAKKPRAPADETQTGAGAGAGDAPTSGLQSRRRGAAARGPRVARAQASPEPLAPPQWARPDGTGGPGSGPAAPGGPEGRPRKQPRGPQPQQPFGPPGEGRRVRSRIAPAGS</sequence>
<protein>
    <recommendedName>
        <fullName evidence="5">RRM domain-containing protein</fullName>
    </recommendedName>
</protein>
<dbReference type="PANTHER" id="PTHR13037">
    <property type="entry name" value="FORMIN"/>
    <property type="match status" value="1"/>
</dbReference>
<feature type="region of interest" description="Disordered" evidence="2">
    <location>
        <begin position="175"/>
        <end position="220"/>
    </location>
</feature>
<evidence type="ECO:0008006" key="5">
    <source>
        <dbReference type="Google" id="ProtNLM"/>
    </source>
</evidence>
<keyword evidence="4" id="KW-1185">Reference proteome</keyword>
<feature type="compositionally biased region" description="Basic residues" evidence="2">
    <location>
        <begin position="439"/>
        <end position="505"/>
    </location>
</feature>
<organism evidence="3 4">
    <name type="scientific">Paratrimastix pyriformis</name>
    <dbReference type="NCBI Taxonomy" id="342808"/>
    <lineage>
        <taxon>Eukaryota</taxon>
        <taxon>Metamonada</taxon>
        <taxon>Preaxostyla</taxon>
        <taxon>Paratrimastigidae</taxon>
        <taxon>Paratrimastix</taxon>
    </lineage>
</organism>
<feature type="compositionally biased region" description="Low complexity" evidence="2">
    <location>
        <begin position="506"/>
        <end position="522"/>
    </location>
</feature>
<evidence type="ECO:0000313" key="3">
    <source>
        <dbReference type="EMBL" id="KAJ4460460.1"/>
    </source>
</evidence>
<evidence type="ECO:0000256" key="2">
    <source>
        <dbReference type="SAM" id="MobiDB-lite"/>
    </source>
</evidence>
<keyword evidence="1" id="KW-0945">Host-virus interaction</keyword>
<feature type="region of interest" description="Disordered" evidence="2">
    <location>
        <begin position="311"/>
        <end position="538"/>
    </location>
</feature>
<accession>A0ABQ8USF1</accession>
<reference evidence="3" key="1">
    <citation type="journal article" date="2022" name="bioRxiv">
        <title>Genomics of Preaxostyla Flagellates Illuminates Evolutionary Transitions and the Path Towards Mitochondrial Loss.</title>
        <authorList>
            <person name="Novak L.V.F."/>
            <person name="Treitli S.C."/>
            <person name="Pyrih J."/>
            <person name="Halakuc P."/>
            <person name="Pipaliya S.V."/>
            <person name="Vacek V."/>
            <person name="Brzon O."/>
            <person name="Soukal P."/>
            <person name="Eme L."/>
            <person name="Dacks J.B."/>
            <person name="Karnkowska A."/>
            <person name="Elias M."/>
            <person name="Hampl V."/>
        </authorList>
    </citation>
    <scope>NUCLEOTIDE SEQUENCE</scope>
    <source>
        <strain evidence="3">RCP-MX</strain>
    </source>
</reference>
<proteinExistence type="predicted"/>